<evidence type="ECO:0000313" key="3">
    <source>
        <dbReference type="Proteomes" id="UP000244174"/>
    </source>
</evidence>
<dbReference type="Proteomes" id="UP000244174">
    <property type="component" value="Unassembled WGS sequence"/>
</dbReference>
<accession>A0A2T6ANC2</accession>
<evidence type="ECO:0008006" key="4">
    <source>
        <dbReference type="Google" id="ProtNLM"/>
    </source>
</evidence>
<dbReference type="AlphaFoldDB" id="A0A2T6ANC2"/>
<protein>
    <recommendedName>
        <fullName evidence="4">NIPSNAP protein</fullName>
    </recommendedName>
</protein>
<sequence>MKNYIIYFLACFLFYTTANSQENSEPKSLYETLYLVPKPGMNKQFEAGVAAHNKKFHAPGKDNQAMLRRVEYGNKAGWYVWVMNGSYASLDSRPVDDAHSKDWEEQVGQYVEEYGTTDLWSLNKEMSSGMDQFRNKKRYETWAVYLKPWEGYRFDDSMKKLQKAFAKMSDRNMLVFESEVSRKGGPDVGLVWGYDKFADMENDSKLVDTYEEVHGKGSWRLFLEEWKDVVEDVDMEHRVKVGDM</sequence>
<evidence type="ECO:0000313" key="2">
    <source>
        <dbReference type="EMBL" id="PTX45313.1"/>
    </source>
</evidence>
<keyword evidence="3" id="KW-1185">Reference proteome</keyword>
<organism evidence="2 3">
    <name type="scientific">Christiangramia gaetbulicola</name>
    <dbReference type="NCBI Taxonomy" id="703340"/>
    <lineage>
        <taxon>Bacteria</taxon>
        <taxon>Pseudomonadati</taxon>
        <taxon>Bacteroidota</taxon>
        <taxon>Flavobacteriia</taxon>
        <taxon>Flavobacteriales</taxon>
        <taxon>Flavobacteriaceae</taxon>
        <taxon>Christiangramia</taxon>
    </lineage>
</organism>
<comment type="caution">
    <text evidence="2">The sequence shown here is derived from an EMBL/GenBank/DDBJ whole genome shotgun (WGS) entry which is preliminary data.</text>
</comment>
<feature type="chain" id="PRO_5015414518" description="NIPSNAP protein" evidence="1">
    <location>
        <begin position="21"/>
        <end position="244"/>
    </location>
</feature>
<reference evidence="2 3" key="1">
    <citation type="submission" date="2018-04" db="EMBL/GenBank/DDBJ databases">
        <title>Genomic Encyclopedia of Archaeal and Bacterial Type Strains, Phase II (KMG-II): from individual species to whole genera.</title>
        <authorList>
            <person name="Goeker M."/>
        </authorList>
    </citation>
    <scope>NUCLEOTIDE SEQUENCE [LARGE SCALE GENOMIC DNA]</scope>
    <source>
        <strain evidence="2 3">DSM 23082</strain>
    </source>
</reference>
<gene>
    <name evidence="2" type="ORF">C8P64_1308</name>
</gene>
<name>A0A2T6ANC2_9FLAO</name>
<evidence type="ECO:0000256" key="1">
    <source>
        <dbReference type="SAM" id="SignalP"/>
    </source>
</evidence>
<proteinExistence type="predicted"/>
<dbReference type="EMBL" id="QBKQ01000001">
    <property type="protein sequence ID" value="PTX45313.1"/>
    <property type="molecule type" value="Genomic_DNA"/>
</dbReference>
<keyword evidence="1" id="KW-0732">Signal</keyword>
<feature type="signal peptide" evidence="1">
    <location>
        <begin position="1"/>
        <end position="20"/>
    </location>
</feature>